<dbReference type="GO" id="GO:0016747">
    <property type="term" value="F:acyltransferase activity, transferring groups other than amino-acyl groups"/>
    <property type="evidence" value="ECO:0007669"/>
    <property type="project" value="InterPro"/>
</dbReference>
<feature type="transmembrane region" description="Helical" evidence="1">
    <location>
        <begin position="162"/>
        <end position="182"/>
    </location>
</feature>
<feature type="domain" description="SGNH" evidence="3">
    <location>
        <begin position="395"/>
        <end position="603"/>
    </location>
</feature>
<dbReference type="AlphaFoldDB" id="A0A0F6B3V9"/>
<dbReference type="SUPFAM" id="SSF52266">
    <property type="entry name" value="SGNH hydrolase"/>
    <property type="match status" value="1"/>
</dbReference>
<dbReference type="PATRIC" id="fig|588858.6.peg.2569"/>
<evidence type="ECO:0000259" key="3">
    <source>
        <dbReference type="Pfam" id="PF19040"/>
    </source>
</evidence>
<evidence type="ECO:0000256" key="1">
    <source>
        <dbReference type="SAM" id="Phobius"/>
    </source>
</evidence>
<evidence type="ECO:0000313" key="5">
    <source>
        <dbReference type="Proteomes" id="UP000002695"/>
    </source>
</evidence>
<feature type="transmembrane region" description="Helical" evidence="1">
    <location>
        <begin position="131"/>
        <end position="155"/>
    </location>
</feature>
<dbReference type="HOGENOM" id="CLU_005679_10_4_6"/>
<dbReference type="GO" id="GO:0016020">
    <property type="term" value="C:membrane"/>
    <property type="evidence" value="ECO:0007669"/>
    <property type="project" value="TreeGrafter"/>
</dbReference>
<dbReference type="GO" id="GO:0009103">
    <property type="term" value="P:lipopolysaccharide biosynthetic process"/>
    <property type="evidence" value="ECO:0007669"/>
    <property type="project" value="TreeGrafter"/>
</dbReference>
<keyword evidence="1" id="KW-0812">Transmembrane</keyword>
<keyword evidence="1" id="KW-1133">Transmembrane helix</keyword>
<feature type="transmembrane region" description="Helical" evidence="1">
    <location>
        <begin position="66"/>
        <end position="90"/>
    </location>
</feature>
<dbReference type="EMBL" id="CP001363">
    <property type="protein sequence ID" value="ACY89199.1"/>
    <property type="molecule type" value="Genomic_DNA"/>
</dbReference>
<reference evidence="4 5" key="1">
    <citation type="journal article" date="2010" name="J. Bacteriol.">
        <title>Short-term signatures of evolutionary change in the Salmonella enterica serovar typhimurium 14028 genome.</title>
        <authorList>
            <person name="Jarvik T."/>
            <person name="Smillie C."/>
            <person name="Groisman E.A."/>
            <person name="Ochman H."/>
        </authorList>
    </citation>
    <scope>NUCLEOTIDE SEQUENCE [LARGE SCALE GENOMIC DNA]</scope>
    <source>
        <strain evidence="5">14028s / SGSC 2262</strain>
    </source>
</reference>
<dbReference type="BioCyc" id="SENT588858:STM14_RS12370-MONOMER"/>
<dbReference type="InterPro" id="IPR043968">
    <property type="entry name" value="SGNH"/>
</dbReference>
<dbReference type="InterPro" id="IPR050879">
    <property type="entry name" value="Acyltransferase_3"/>
</dbReference>
<feature type="transmembrane region" description="Helical" evidence="1">
    <location>
        <begin position="34"/>
        <end position="54"/>
    </location>
</feature>
<dbReference type="PANTHER" id="PTHR23028">
    <property type="entry name" value="ACETYLTRANSFERASE"/>
    <property type="match status" value="1"/>
</dbReference>
<dbReference type="SMR" id="A0A0F6B3V9"/>
<proteinExistence type="predicted"/>
<sequence>MIYKKFRLDINGLRAFALISVVLYHFGVPYVSGGFIGVDVFFVISGFLMTGIVLERVDHKGVLDFYIARFLRIVPALVFAILLLMIFGLFTLSTNEYEALSKNAISSLLFYSNNYYAIHSSYFDSSSEFNFLLHTWSLSVEWQFYILYPLLVIIVKKLRFPVGLSLSVILAMSLAITLMRVTGTKEDIFYLIPTRAWEMLAGGLVYIASVRYKMPEWIKHCEVYGIVLIVVAVVILHSNGYWPSYSALAPVLGASMVILANKQNSLFTSNRIAQWVGKISYSVYLWHWPVIVAMKHYDIEFSAINIFFGVIVSFALGDISYRTIENTLRKRVKLQFNIVLFSSTLALCLFVMFTKGVSFRFSDTLKQVVEYRMDNSPWRPDICFLNPDQDYSAFSKCQDKMTEKSFVVWGDSHAAHLMPGLKSVFGNSLNITQRTASLCPPIIGLQKDDRPYCKDINDMVAKEISDNKPTTVLMSALWPVYPMRDYLPETIKFLKDNKVKNIIIVGPFPVWKKTMIDTIEDMGINSGRTVPWSMTDETRNLRDNDKYLRELAKEHSLTYISPLETMCTESYCKAIIGNRIAYPIQYDNAHLTPEGSGWFIEEVKKQISK</sequence>
<feature type="transmembrane region" description="Helical" evidence="1">
    <location>
        <begin position="336"/>
        <end position="353"/>
    </location>
</feature>
<feature type="domain" description="Acyltransferase 3" evidence="2">
    <location>
        <begin position="9"/>
        <end position="319"/>
    </location>
</feature>
<feature type="transmembrane region" description="Helical" evidence="1">
    <location>
        <begin position="303"/>
        <end position="324"/>
    </location>
</feature>
<protein>
    <submittedName>
        <fullName evidence="4">O-antigen acetylase</fullName>
    </submittedName>
</protein>
<evidence type="ECO:0000259" key="2">
    <source>
        <dbReference type="Pfam" id="PF01757"/>
    </source>
</evidence>
<accession>A0A0F6B3V9</accession>
<organism evidence="4 5">
    <name type="scientific">Salmonella typhimurium (strain 14028s / SGSC 2262)</name>
    <dbReference type="NCBI Taxonomy" id="588858"/>
    <lineage>
        <taxon>Bacteria</taxon>
        <taxon>Pseudomonadati</taxon>
        <taxon>Pseudomonadota</taxon>
        <taxon>Gammaproteobacteria</taxon>
        <taxon>Enterobacterales</taxon>
        <taxon>Enterobacteriaceae</taxon>
        <taxon>Salmonella</taxon>
    </lineage>
</organism>
<keyword evidence="5" id="KW-1185">Reference proteome</keyword>
<dbReference type="Proteomes" id="UP000002695">
    <property type="component" value="Chromosome"/>
</dbReference>
<name>A0A0F6B3V9_SALT1</name>
<dbReference type="Pfam" id="PF19040">
    <property type="entry name" value="SGNH"/>
    <property type="match status" value="1"/>
</dbReference>
<keyword evidence="1" id="KW-0472">Membrane</keyword>
<evidence type="ECO:0000313" key="4">
    <source>
        <dbReference type="EMBL" id="ACY89199.1"/>
    </source>
</evidence>
<dbReference type="Pfam" id="PF01757">
    <property type="entry name" value="Acyl_transf_3"/>
    <property type="match status" value="1"/>
</dbReference>
<dbReference type="PANTHER" id="PTHR23028:SF53">
    <property type="entry name" value="ACYL_TRANSF_3 DOMAIN-CONTAINING PROTEIN"/>
    <property type="match status" value="1"/>
</dbReference>
<dbReference type="RefSeq" id="WP_000639473.1">
    <property type="nucleotide sequence ID" value="NC_016856.1"/>
</dbReference>
<feature type="transmembrane region" description="Helical" evidence="1">
    <location>
        <begin position="188"/>
        <end position="209"/>
    </location>
</feature>
<gene>
    <name evidence="4" type="primary">oafA</name>
    <name evidence="4" type="ordered locus">STM14_2758</name>
</gene>
<feature type="transmembrane region" description="Helical" evidence="1">
    <location>
        <begin position="12"/>
        <end position="28"/>
    </location>
</feature>
<feature type="transmembrane region" description="Helical" evidence="1">
    <location>
        <begin position="221"/>
        <end position="238"/>
    </location>
</feature>
<dbReference type="KEGG" id="seo:STM14_2758"/>
<dbReference type="InterPro" id="IPR002656">
    <property type="entry name" value="Acyl_transf_3_dom"/>
</dbReference>